<dbReference type="EMBL" id="JANBTW010000096">
    <property type="protein sequence ID" value="KAJ2671713.1"/>
    <property type="molecule type" value="Genomic_DNA"/>
</dbReference>
<evidence type="ECO:0000313" key="1">
    <source>
        <dbReference type="EMBL" id="KAJ2671713.1"/>
    </source>
</evidence>
<protein>
    <submittedName>
        <fullName evidence="1">Uncharacterized protein</fullName>
    </submittedName>
</protein>
<dbReference type="OrthoDB" id="5573441at2759"/>
<dbReference type="Proteomes" id="UP001151518">
    <property type="component" value="Unassembled WGS sequence"/>
</dbReference>
<evidence type="ECO:0000313" key="2">
    <source>
        <dbReference type="Proteomes" id="UP001151518"/>
    </source>
</evidence>
<gene>
    <name evidence="1" type="ORF">GGI25_005404</name>
</gene>
<dbReference type="AlphaFoldDB" id="A0A9W8G2P8"/>
<proteinExistence type="predicted"/>
<reference evidence="1" key="1">
    <citation type="submission" date="2022-07" db="EMBL/GenBank/DDBJ databases">
        <title>Phylogenomic reconstructions and comparative analyses of Kickxellomycotina fungi.</title>
        <authorList>
            <person name="Reynolds N.K."/>
            <person name="Stajich J.E."/>
            <person name="Barry K."/>
            <person name="Grigoriev I.V."/>
            <person name="Crous P."/>
            <person name="Smith M.E."/>
        </authorList>
    </citation>
    <scope>NUCLEOTIDE SEQUENCE</scope>
    <source>
        <strain evidence="1">NRRL 3115</strain>
    </source>
</reference>
<name>A0A9W8G2P8_9FUNG</name>
<sequence length="183" mass="20472">MLSIDSNVPVGRYAFFKKELSQATTLVFSGDYDLFPEEFNSTKPMYRIDIEGRSLELFQYGSSSMRSILAGSYEGLTKSKALISGINGLSTVKRPGLLSSGWTVVYMNDRYKWELPAMSNALTLTDADNSVIAKFIMRAIRQARLGALYLYKNVDQEFLAIIMLTCKMVHATIPQSDSTFLTS</sequence>
<accession>A0A9W8G2P8</accession>
<organism evidence="1 2">
    <name type="scientific">Coemansia spiralis</name>
    <dbReference type="NCBI Taxonomy" id="417178"/>
    <lineage>
        <taxon>Eukaryota</taxon>
        <taxon>Fungi</taxon>
        <taxon>Fungi incertae sedis</taxon>
        <taxon>Zoopagomycota</taxon>
        <taxon>Kickxellomycotina</taxon>
        <taxon>Kickxellomycetes</taxon>
        <taxon>Kickxellales</taxon>
        <taxon>Kickxellaceae</taxon>
        <taxon>Coemansia</taxon>
    </lineage>
</organism>
<comment type="caution">
    <text evidence="1">The sequence shown here is derived from an EMBL/GenBank/DDBJ whole genome shotgun (WGS) entry which is preliminary data.</text>
</comment>